<dbReference type="Gene3D" id="3.40.50.150">
    <property type="entry name" value="Vaccinia Virus protein VP39"/>
    <property type="match status" value="1"/>
</dbReference>
<reference evidence="3 4" key="1">
    <citation type="journal article" date="2011" name="J. Bacteriol.">
        <title>Genome sequence of Methyloversatilis universalis FAM5T, a methylotrophic representative of the order Rhodocyclales.</title>
        <authorList>
            <person name="Kittichotirat W."/>
            <person name="Good N.M."/>
            <person name="Hall R."/>
            <person name="Bringel F."/>
            <person name="Lajus A."/>
            <person name="Medigue C."/>
            <person name="Smalley N.E."/>
            <person name="Beck D."/>
            <person name="Bumgarner R."/>
            <person name="Vuilleumier S."/>
            <person name="Kalyuzhnaya M.G."/>
        </authorList>
    </citation>
    <scope>NUCLEOTIDE SEQUENCE [LARGE SCALE GENOMIC DNA]</scope>
    <source>
        <strain evidence="4">ATCC BAA-1314 / JCM 13912 / FAM5</strain>
    </source>
</reference>
<evidence type="ECO:0000259" key="2">
    <source>
        <dbReference type="Pfam" id="PF13649"/>
    </source>
</evidence>
<organism evidence="3 4">
    <name type="scientific">Methyloversatilis universalis (strain ATCC BAA-1314 / DSM 25237 / JCM 13912 / CCUG 52030 / FAM5)</name>
    <dbReference type="NCBI Taxonomy" id="1000565"/>
    <lineage>
        <taxon>Bacteria</taxon>
        <taxon>Pseudomonadati</taxon>
        <taxon>Pseudomonadota</taxon>
        <taxon>Betaproteobacteria</taxon>
        <taxon>Nitrosomonadales</taxon>
        <taxon>Sterolibacteriaceae</taxon>
        <taxon>Methyloversatilis</taxon>
    </lineage>
</organism>
<dbReference type="RefSeq" id="WP_008058811.1">
    <property type="nucleotide sequence ID" value="NZ_AFHG01000030.1"/>
</dbReference>
<accession>F5R8V0</accession>
<dbReference type="GO" id="GO:0032259">
    <property type="term" value="P:methylation"/>
    <property type="evidence" value="ECO:0007669"/>
    <property type="project" value="UniProtKB-KW"/>
</dbReference>
<protein>
    <submittedName>
        <fullName evidence="3">S-adenosyl-L-methionine-dependent methyltransferase</fullName>
    </submittedName>
</protein>
<dbReference type="SUPFAM" id="SSF53335">
    <property type="entry name" value="S-adenosyl-L-methionine-dependent methyltransferases"/>
    <property type="match status" value="1"/>
</dbReference>
<dbReference type="PANTHER" id="PTHR43861:SF3">
    <property type="entry name" value="PUTATIVE (AFU_ORTHOLOGUE AFUA_2G14390)-RELATED"/>
    <property type="match status" value="1"/>
</dbReference>
<dbReference type="PANTHER" id="PTHR43861">
    <property type="entry name" value="TRANS-ACONITATE 2-METHYLTRANSFERASE-RELATED"/>
    <property type="match status" value="1"/>
</dbReference>
<dbReference type="AlphaFoldDB" id="F5R8V0"/>
<keyword evidence="4" id="KW-1185">Reference proteome</keyword>
<dbReference type="EMBL" id="AFHG01000030">
    <property type="protein sequence ID" value="EGK72840.1"/>
    <property type="molecule type" value="Genomic_DNA"/>
</dbReference>
<dbReference type="InterPro" id="IPR029063">
    <property type="entry name" value="SAM-dependent_MTases_sf"/>
</dbReference>
<evidence type="ECO:0000256" key="1">
    <source>
        <dbReference type="ARBA" id="ARBA00022679"/>
    </source>
</evidence>
<dbReference type="Proteomes" id="UP000005019">
    <property type="component" value="Unassembled WGS sequence"/>
</dbReference>
<keyword evidence="3" id="KW-0489">Methyltransferase</keyword>
<dbReference type="InterPro" id="IPR041698">
    <property type="entry name" value="Methyltransf_25"/>
</dbReference>
<dbReference type="OrthoDB" id="9786503at2"/>
<dbReference type="STRING" id="1000565.METUNv1_00669"/>
<evidence type="ECO:0000313" key="3">
    <source>
        <dbReference type="EMBL" id="EGK72840.1"/>
    </source>
</evidence>
<keyword evidence="1 3" id="KW-0808">Transferase</keyword>
<gene>
    <name evidence="3" type="ORF">METUNv1_00669</name>
</gene>
<dbReference type="eggNOG" id="COG0500">
    <property type="taxonomic scope" value="Bacteria"/>
</dbReference>
<evidence type="ECO:0000313" key="4">
    <source>
        <dbReference type="Proteomes" id="UP000005019"/>
    </source>
</evidence>
<proteinExistence type="predicted"/>
<sequence>MSFADAQDFWSDRYRAAGEAYLFGTAPNRYLAAQAALLAPGMRALSVADGEGRNAVWLAEQGLDVTATELSPVAIEKAEALAASRGVKVDFALADALNWIYPDDAFDLVVAVFIQFAAPDERAALFERLQRTLRPGGRIVLQGYTPKQLEYRTGGPSAVENLYTAALLREAFAGLEIERLDEYEDELDEGSAHCGRSAVIGMVARKPA</sequence>
<name>F5R8V0_METUF</name>
<dbReference type="GO" id="GO:0008168">
    <property type="term" value="F:methyltransferase activity"/>
    <property type="evidence" value="ECO:0007669"/>
    <property type="project" value="UniProtKB-KW"/>
</dbReference>
<dbReference type="CDD" id="cd02440">
    <property type="entry name" value="AdoMet_MTases"/>
    <property type="match status" value="1"/>
</dbReference>
<comment type="caution">
    <text evidence="3">The sequence shown here is derived from an EMBL/GenBank/DDBJ whole genome shotgun (WGS) entry which is preliminary data.</text>
</comment>
<feature type="domain" description="Methyltransferase" evidence="2">
    <location>
        <begin position="45"/>
        <end position="137"/>
    </location>
</feature>
<dbReference type="Pfam" id="PF13649">
    <property type="entry name" value="Methyltransf_25"/>
    <property type="match status" value="1"/>
</dbReference>